<evidence type="ECO:0000259" key="1">
    <source>
        <dbReference type="Pfam" id="PF12697"/>
    </source>
</evidence>
<feature type="domain" description="AB hydrolase-1" evidence="1">
    <location>
        <begin position="27"/>
        <end position="242"/>
    </location>
</feature>
<sequence length="267" mass="29352">MAWPSIYGIDVNKLTGTPSQPAEKPTIVLVHDAFLTATHMLPLHNGLLELDYRVQSPQLPSTGFVYQADIVEADIEAIVNSARSELRAGRNIVMVVAGYGAVPATIAADRLNLWSLETPRAGRVVRFVFISALLLREGERVGNAITLPPNSLEIDRMIRLKDSAAHQLFQPCRPTYLTPAVRAMQHLNSAVLTTPNPVEAWRTIPSVYIVCELDNNLIPSAQEQYAARLQADNPHARVLRVPFGHAPYTTNATQLTTMIDRLSAMAS</sequence>
<dbReference type="OrthoDB" id="1263307at2759"/>
<accession>A0A6H0XLI2</accession>
<dbReference type="PANTHER" id="PTHR37017">
    <property type="entry name" value="AB HYDROLASE-1 DOMAIN-CONTAINING PROTEIN-RELATED"/>
    <property type="match status" value="1"/>
</dbReference>
<dbReference type="Gene3D" id="3.40.50.1820">
    <property type="entry name" value="alpha/beta hydrolase"/>
    <property type="match status" value="1"/>
</dbReference>
<organism evidence="2 3">
    <name type="scientific">Peltaster fructicola</name>
    <dbReference type="NCBI Taxonomy" id="286661"/>
    <lineage>
        <taxon>Eukaryota</taxon>
        <taxon>Fungi</taxon>
        <taxon>Dikarya</taxon>
        <taxon>Ascomycota</taxon>
        <taxon>Pezizomycotina</taxon>
        <taxon>Dothideomycetes</taxon>
        <taxon>Dothideomycetes incertae sedis</taxon>
        <taxon>Peltaster</taxon>
    </lineage>
</organism>
<gene>
    <name evidence="2" type="ORF">AMS68_001101</name>
</gene>
<dbReference type="PANTHER" id="PTHR37017:SF11">
    <property type="entry name" value="ESTERASE_LIPASE_THIOESTERASE DOMAIN-CONTAINING PROTEIN"/>
    <property type="match status" value="1"/>
</dbReference>
<dbReference type="InterPro" id="IPR029058">
    <property type="entry name" value="AB_hydrolase_fold"/>
</dbReference>
<dbReference type="SUPFAM" id="SSF53474">
    <property type="entry name" value="alpha/beta-Hydrolases"/>
    <property type="match status" value="1"/>
</dbReference>
<evidence type="ECO:0000313" key="2">
    <source>
        <dbReference type="EMBL" id="QIW95583.1"/>
    </source>
</evidence>
<dbReference type="EMBL" id="CP051139">
    <property type="protein sequence ID" value="QIW95583.1"/>
    <property type="molecule type" value="Genomic_DNA"/>
</dbReference>
<keyword evidence="3" id="KW-1185">Reference proteome</keyword>
<evidence type="ECO:0000313" key="3">
    <source>
        <dbReference type="Proteomes" id="UP000503462"/>
    </source>
</evidence>
<dbReference type="Pfam" id="PF12697">
    <property type="entry name" value="Abhydrolase_6"/>
    <property type="match status" value="1"/>
</dbReference>
<dbReference type="InterPro" id="IPR052897">
    <property type="entry name" value="Sec-Metab_Biosynth_Hydrolase"/>
</dbReference>
<protein>
    <recommendedName>
        <fullName evidence="1">AB hydrolase-1 domain-containing protein</fullName>
    </recommendedName>
</protein>
<dbReference type="AlphaFoldDB" id="A0A6H0XLI2"/>
<proteinExistence type="predicted"/>
<reference evidence="2 3" key="1">
    <citation type="journal article" date="2016" name="Sci. Rep.">
        <title>Peltaster fructicola genome reveals evolution from an invasive phytopathogen to an ectophytic parasite.</title>
        <authorList>
            <person name="Xu C."/>
            <person name="Chen H."/>
            <person name="Gleason M.L."/>
            <person name="Xu J.R."/>
            <person name="Liu H."/>
            <person name="Zhang R."/>
            <person name="Sun G."/>
        </authorList>
    </citation>
    <scope>NUCLEOTIDE SEQUENCE [LARGE SCALE GENOMIC DNA]</scope>
    <source>
        <strain evidence="2 3">LNHT1506</strain>
    </source>
</reference>
<dbReference type="Proteomes" id="UP000503462">
    <property type="component" value="Chromosome 1"/>
</dbReference>
<dbReference type="InterPro" id="IPR000073">
    <property type="entry name" value="AB_hydrolase_1"/>
</dbReference>
<name>A0A6H0XLI2_9PEZI</name>